<keyword evidence="2" id="KW-1185">Reference proteome</keyword>
<accession>A0ACB9M3W4</accession>
<proteinExistence type="predicted"/>
<protein>
    <submittedName>
        <fullName evidence="1">Uncharacterized protein</fullName>
    </submittedName>
</protein>
<organism evidence="1 2">
    <name type="scientific">Bauhinia variegata</name>
    <name type="common">Purple orchid tree</name>
    <name type="synonym">Phanera variegata</name>
    <dbReference type="NCBI Taxonomy" id="167791"/>
    <lineage>
        <taxon>Eukaryota</taxon>
        <taxon>Viridiplantae</taxon>
        <taxon>Streptophyta</taxon>
        <taxon>Embryophyta</taxon>
        <taxon>Tracheophyta</taxon>
        <taxon>Spermatophyta</taxon>
        <taxon>Magnoliopsida</taxon>
        <taxon>eudicotyledons</taxon>
        <taxon>Gunneridae</taxon>
        <taxon>Pentapetalae</taxon>
        <taxon>rosids</taxon>
        <taxon>fabids</taxon>
        <taxon>Fabales</taxon>
        <taxon>Fabaceae</taxon>
        <taxon>Cercidoideae</taxon>
        <taxon>Cercideae</taxon>
        <taxon>Bauhiniinae</taxon>
        <taxon>Bauhinia</taxon>
    </lineage>
</organism>
<evidence type="ECO:0000313" key="2">
    <source>
        <dbReference type="Proteomes" id="UP000828941"/>
    </source>
</evidence>
<evidence type="ECO:0000313" key="1">
    <source>
        <dbReference type="EMBL" id="KAI4317615.1"/>
    </source>
</evidence>
<gene>
    <name evidence="1" type="ORF">L6164_025473</name>
</gene>
<dbReference type="Proteomes" id="UP000828941">
    <property type="component" value="Chromosome 10"/>
</dbReference>
<name>A0ACB9M3W4_BAUVA</name>
<reference evidence="1 2" key="1">
    <citation type="journal article" date="2022" name="DNA Res.">
        <title>Chromosomal-level genome assembly of the orchid tree Bauhinia variegata (Leguminosae; Cercidoideae) supports the allotetraploid origin hypothesis of Bauhinia.</title>
        <authorList>
            <person name="Zhong Y."/>
            <person name="Chen Y."/>
            <person name="Zheng D."/>
            <person name="Pang J."/>
            <person name="Liu Y."/>
            <person name="Luo S."/>
            <person name="Meng S."/>
            <person name="Qian L."/>
            <person name="Wei D."/>
            <person name="Dai S."/>
            <person name="Zhou R."/>
        </authorList>
    </citation>
    <scope>NUCLEOTIDE SEQUENCE [LARGE SCALE GENOMIC DNA]</scope>
    <source>
        <strain evidence="1">BV-YZ2020</strain>
    </source>
</reference>
<sequence length="376" mass="42822">MLCLLCPKTLGYLARSATRPFSPSFSTSTADKTSFTVSYLIDKGFSQEAALEISKRARFGTSTKPDSVLTLLRNSGLTDSQLYDVIRKRPWLLSCDPNKNIQPKFEFLLSKGASRSDIVHMVTTSPRFLKRSLKNHIIPQYELVKKIVQTDKAAILCFKRYAKLLSFSHTCAAHNIDLLLENGVTESVIARLILLRTSLLEISSSELKKSIVEIKDLGIVPSKVQFLWALIAKLSMKESKWDAKVDAFKEWGWPEELVLEAFKRDPLIMLASLNRINAVMSFWVNELGWNSLVLAEGPRVFRYSFEKRIIPRASVVHFLLSKGLISEKANLFTPLDLTEELFLRKYVECFRKESSQILKLYKKKLSLTDKKENGSM</sequence>
<dbReference type="EMBL" id="CM039435">
    <property type="protein sequence ID" value="KAI4317615.1"/>
    <property type="molecule type" value="Genomic_DNA"/>
</dbReference>
<comment type="caution">
    <text evidence="1">The sequence shown here is derived from an EMBL/GenBank/DDBJ whole genome shotgun (WGS) entry which is preliminary data.</text>
</comment>